<evidence type="ECO:0000256" key="2">
    <source>
        <dbReference type="SAM" id="MobiDB-lite"/>
    </source>
</evidence>
<dbReference type="InterPro" id="IPR036871">
    <property type="entry name" value="PX_dom_sf"/>
</dbReference>
<feature type="domain" description="RING-type" evidence="3">
    <location>
        <begin position="752"/>
        <end position="792"/>
    </location>
</feature>
<dbReference type="InterPro" id="IPR013083">
    <property type="entry name" value="Znf_RING/FYVE/PHD"/>
</dbReference>
<dbReference type="OrthoDB" id="8062037at2759"/>
<dbReference type="Proteomes" id="UP001165121">
    <property type="component" value="Unassembled WGS sequence"/>
</dbReference>
<dbReference type="AlphaFoldDB" id="A0A9W7CSY6"/>
<protein>
    <submittedName>
        <fullName evidence="4">Unnamed protein product</fullName>
    </submittedName>
</protein>
<dbReference type="GO" id="GO:0008270">
    <property type="term" value="F:zinc ion binding"/>
    <property type="evidence" value="ECO:0007669"/>
    <property type="project" value="UniProtKB-KW"/>
</dbReference>
<keyword evidence="5" id="KW-1185">Reference proteome</keyword>
<organism evidence="4 5">
    <name type="scientific">Phytophthora fragariaefolia</name>
    <dbReference type="NCBI Taxonomy" id="1490495"/>
    <lineage>
        <taxon>Eukaryota</taxon>
        <taxon>Sar</taxon>
        <taxon>Stramenopiles</taxon>
        <taxon>Oomycota</taxon>
        <taxon>Peronosporomycetes</taxon>
        <taxon>Peronosporales</taxon>
        <taxon>Peronosporaceae</taxon>
        <taxon>Phytophthora</taxon>
    </lineage>
</organism>
<evidence type="ECO:0000313" key="5">
    <source>
        <dbReference type="Proteomes" id="UP001165121"/>
    </source>
</evidence>
<dbReference type="CDD" id="cd06093">
    <property type="entry name" value="PX_domain"/>
    <property type="match status" value="1"/>
</dbReference>
<feature type="compositionally biased region" description="Low complexity" evidence="2">
    <location>
        <begin position="521"/>
        <end position="532"/>
    </location>
</feature>
<dbReference type="InterPro" id="IPR001841">
    <property type="entry name" value="Znf_RING"/>
</dbReference>
<feature type="region of interest" description="Disordered" evidence="2">
    <location>
        <begin position="492"/>
        <end position="532"/>
    </location>
</feature>
<dbReference type="PROSITE" id="PS50089">
    <property type="entry name" value="ZF_RING_2"/>
    <property type="match status" value="1"/>
</dbReference>
<gene>
    <name evidence="4" type="ORF">Pfra01_001295100</name>
</gene>
<keyword evidence="1" id="KW-0479">Metal-binding</keyword>
<feature type="compositionally biased region" description="Low complexity" evidence="2">
    <location>
        <begin position="355"/>
        <end position="364"/>
    </location>
</feature>
<sequence>MYSGARAPQHLAERSLRVRPAPRRKARKDLGPQDSAPQQQQQQQTAALGRIQQLHLPHHQQQHRIAPPFSFPMVGPMLESSTCSTSSSTSSGCAGSAPRTAACLKRAGPVAVPESVAWLDHLSLELQTATAGGKTQYQLTMTYAQPKLAAPAKWTISRSFDEYRAFRKRLLKRMALGHSCGAECKWLYKVVKHYFPQKALFGNNCPKVVAARQQTLIRCLTTVQASLVNRGNHVCRVLVHDVAAEFNRFLVKGMKDLEAAVSDSPSSELSAVTRDSLDSLSEEEEDDDSESEDEQAQQEERERAKLHELLVSTLEFLLDRKNHACSVATTDVAKLLAEFLYGEDAIAQVILESYSEPESSTNNSSRRRSLGVSSCEQEDAASNQGASRSCSGELSSLSVCGVCNGALACGALACEADAAKSDSSTRSLDASVSPANAGSRRRRSSVYATALQCGHEFHDECIVPQIACLSLPNLPHCIYTVATDNSNAFHSPLTPATMTSSGSSMSLTSRRRRRRRATVAGPLGTPTKSPLPSPTSFRAPTIAYLEQFELSMAATKVKLEHGKDVRYDLIVTPTTDSSQRWTVSRSFKELQAFQQRLLEVMQLGHLCHAECPYLYSSLKGRFPKECYLYSSSSYVMGKRSHAISECLTTLLEAIRKRENHSNCSILPGTVAQEFISFLNEDLPIEHEFRWDNFVSFSKTPSSSSTLYSTDGSGRGVTPTGTSSLCWLSNSDNSLDSFHWTGSSNSLSLQDSCGLCSSDDVAKGALTTLSCGHRFHDECVVAKLNVSLACPTCGQALS</sequence>
<dbReference type="Gene3D" id="3.30.1520.10">
    <property type="entry name" value="Phox-like domain"/>
    <property type="match status" value="1"/>
</dbReference>
<dbReference type="SUPFAM" id="SSF64268">
    <property type="entry name" value="PX domain"/>
    <property type="match status" value="2"/>
</dbReference>
<dbReference type="EMBL" id="BSXT01001324">
    <property type="protein sequence ID" value="GMF41219.1"/>
    <property type="molecule type" value="Genomic_DNA"/>
</dbReference>
<keyword evidence="1" id="KW-0862">Zinc</keyword>
<dbReference type="Gene3D" id="3.30.40.10">
    <property type="entry name" value="Zinc/RING finger domain, C3HC4 (zinc finger)"/>
    <property type="match status" value="1"/>
</dbReference>
<dbReference type="GO" id="GO:0035091">
    <property type="term" value="F:phosphatidylinositol binding"/>
    <property type="evidence" value="ECO:0007669"/>
    <property type="project" value="InterPro"/>
</dbReference>
<feature type="region of interest" description="Disordered" evidence="2">
    <location>
        <begin position="355"/>
        <end position="374"/>
    </location>
</feature>
<name>A0A9W7CSY6_9STRA</name>
<keyword evidence="1" id="KW-0863">Zinc-finger</keyword>
<dbReference type="SMART" id="SM00184">
    <property type="entry name" value="RING"/>
    <property type="match status" value="2"/>
</dbReference>
<feature type="region of interest" description="Disordered" evidence="2">
    <location>
        <begin position="1"/>
        <end position="47"/>
    </location>
</feature>
<reference evidence="4" key="1">
    <citation type="submission" date="2023-04" db="EMBL/GenBank/DDBJ databases">
        <title>Phytophthora fragariaefolia NBRC 109709.</title>
        <authorList>
            <person name="Ichikawa N."/>
            <person name="Sato H."/>
            <person name="Tonouchi N."/>
        </authorList>
    </citation>
    <scope>NUCLEOTIDE SEQUENCE</scope>
    <source>
        <strain evidence="4">NBRC 109709</strain>
    </source>
</reference>
<proteinExistence type="predicted"/>
<comment type="caution">
    <text evidence="4">The sequence shown here is derived from an EMBL/GenBank/DDBJ whole genome shotgun (WGS) entry which is preliminary data.</text>
</comment>
<feature type="region of interest" description="Disordered" evidence="2">
    <location>
        <begin position="266"/>
        <end position="301"/>
    </location>
</feature>
<evidence type="ECO:0000313" key="4">
    <source>
        <dbReference type="EMBL" id="GMF41219.1"/>
    </source>
</evidence>
<feature type="compositionally biased region" description="Acidic residues" evidence="2">
    <location>
        <begin position="280"/>
        <end position="297"/>
    </location>
</feature>
<feature type="compositionally biased region" description="Low complexity" evidence="2">
    <location>
        <begin position="497"/>
        <end position="508"/>
    </location>
</feature>
<dbReference type="SUPFAM" id="SSF57850">
    <property type="entry name" value="RING/U-box"/>
    <property type="match status" value="1"/>
</dbReference>
<evidence type="ECO:0000256" key="1">
    <source>
        <dbReference type="PROSITE-ProRule" id="PRU00175"/>
    </source>
</evidence>
<accession>A0A9W7CSY6</accession>
<evidence type="ECO:0000259" key="3">
    <source>
        <dbReference type="PROSITE" id="PS50089"/>
    </source>
</evidence>